<gene>
    <name evidence="3" type="ORF">AOQ84DRAFT_379512</name>
</gene>
<keyword evidence="2" id="KW-0812">Transmembrane</keyword>
<evidence type="ECO:0000256" key="2">
    <source>
        <dbReference type="SAM" id="Phobius"/>
    </source>
</evidence>
<organism evidence="3 4">
    <name type="scientific">Glonium stellatum</name>
    <dbReference type="NCBI Taxonomy" id="574774"/>
    <lineage>
        <taxon>Eukaryota</taxon>
        <taxon>Fungi</taxon>
        <taxon>Dikarya</taxon>
        <taxon>Ascomycota</taxon>
        <taxon>Pezizomycotina</taxon>
        <taxon>Dothideomycetes</taxon>
        <taxon>Pleosporomycetidae</taxon>
        <taxon>Gloniales</taxon>
        <taxon>Gloniaceae</taxon>
        <taxon>Glonium</taxon>
    </lineage>
</organism>
<proteinExistence type="predicted"/>
<evidence type="ECO:0000313" key="3">
    <source>
        <dbReference type="EMBL" id="OCL05510.1"/>
    </source>
</evidence>
<protein>
    <submittedName>
        <fullName evidence="3">Uncharacterized protein</fullName>
    </submittedName>
</protein>
<dbReference type="EMBL" id="KV750266">
    <property type="protein sequence ID" value="OCL05510.1"/>
    <property type="molecule type" value="Genomic_DNA"/>
</dbReference>
<dbReference type="AlphaFoldDB" id="A0A8E2JQ43"/>
<name>A0A8E2JQ43_9PEZI</name>
<keyword evidence="2" id="KW-0472">Membrane</keyword>
<feature type="compositionally biased region" description="Polar residues" evidence="1">
    <location>
        <begin position="173"/>
        <end position="197"/>
    </location>
</feature>
<evidence type="ECO:0000313" key="4">
    <source>
        <dbReference type="Proteomes" id="UP000250140"/>
    </source>
</evidence>
<feature type="transmembrane region" description="Helical" evidence="2">
    <location>
        <begin position="264"/>
        <end position="283"/>
    </location>
</feature>
<accession>A0A8E2JQ43</accession>
<feature type="region of interest" description="Disordered" evidence="1">
    <location>
        <begin position="164"/>
        <end position="212"/>
    </location>
</feature>
<keyword evidence="2" id="KW-1133">Transmembrane helix</keyword>
<keyword evidence="4" id="KW-1185">Reference proteome</keyword>
<evidence type="ECO:0000256" key="1">
    <source>
        <dbReference type="SAM" id="MobiDB-lite"/>
    </source>
</evidence>
<dbReference type="Proteomes" id="UP000250140">
    <property type="component" value="Unassembled WGS sequence"/>
</dbReference>
<reference evidence="3 4" key="1">
    <citation type="journal article" date="2016" name="Nat. Commun.">
        <title>Ectomycorrhizal ecology is imprinted in the genome of the dominant symbiotic fungus Cenococcum geophilum.</title>
        <authorList>
            <consortium name="DOE Joint Genome Institute"/>
            <person name="Peter M."/>
            <person name="Kohler A."/>
            <person name="Ohm R.A."/>
            <person name="Kuo A."/>
            <person name="Krutzmann J."/>
            <person name="Morin E."/>
            <person name="Arend M."/>
            <person name="Barry K.W."/>
            <person name="Binder M."/>
            <person name="Choi C."/>
            <person name="Clum A."/>
            <person name="Copeland A."/>
            <person name="Grisel N."/>
            <person name="Haridas S."/>
            <person name="Kipfer T."/>
            <person name="LaButti K."/>
            <person name="Lindquist E."/>
            <person name="Lipzen A."/>
            <person name="Maire R."/>
            <person name="Meier B."/>
            <person name="Mihaltcheva S."/>
            <person name="Molinier V."/>
            <person name="Murat C."/>
            <person name="Poggeler S."/>
            <person name="Quandt C.A."/>
            <person name="Sperisen C."/>
            <person name="Tritt A."/>
            <person name="Tisserant E."/>
            <person name="Crous P.W."/>
            <person name="Henrissat B."/>
            <person name="Nehls U."/>
            <person name="Egli S."/>
            <person name="Spatafora J.W."/>
            <person name="Grigoriev I.V."/>
            <person name="Martin F.M."/>
        </authorList>
    </citation>
    <scope>NUCLEOTIDE SEQUENCE [LARGE SCALE GENOMIC DNA]</scope>
    <source>
        <strain evidence="3 4">CBS 207.34</strain>
    </source>
</reference>
<sequence length="327" mass="36064">MIEPAAAINSALGLLQAVHMSINYISLVINAENNAQKLINAASTVQLALKQFIKLLDGQEGNSFGKNLCDARPTATKCLDQVESILKKLELITQGGNLIERIIWPFSNAIIKQEVEGLRTTAQLLLNIAEVQQAAIFSEFQLMILERQFKILERQLKISEGQSEMLEGRSKDSASASILQPENSSLSEQPTPNTIATTKPEAPANPAQKPKLNDKVLLQETDSRPPPKTQGRIFPHYCFPPPPYTPEKTPPPYEAFLFLLRETLLLLLLLLLILRGASLLLTLRGASLLLTLRGASLLLPHKAETYALLFSQMIYARQNKANPAQVG</sequence>